<keyword evidence="1" id="KW-0808">Transferase</keyword>
<comment type="caution">
    <text evidence="1">The sequence shown here is derived from an EMBL/GenBank/DDBJ whole genome shotgun (WGS) entry which is preliminary data.</text>
</comment>
<dbReference type="GO" id="GO:0047355">
    <property type="term" value="F:CDP-glycerol glycerophosphotransferase activity"/>
    <property type="evidence" value="ECO:0007669"/>
    <property type="project" value="InterPro"/>
</dbReference>
<evidence type="ECO:0000313" key="2">
    <source>
        <dbReference type="Proteomes" id="UP000269708"/>
    </source>
</evidence>
<proteinExistence type="predicted"/>
<dbReference type="AlphaFoldDB" id="A0A3N4W3P8"/>
<dbReference type="InterPro" id="IPR043148">
    <property type="entry name" value="TagF_C"/>
</dbReference>
<reference evidence="1 2" key="1">
    <citation type="submission" date="2018-11" db="EMBL/GenBank/DDBJ databases">
        <title>Genomic Encyclopedia of Type Strains, Phase IV (KMG-IV): sequencing the most valuable type-strain genomes for metagenomic binning, comparative biology and taxonomic classification.</title>
        <authorList>
            <person name="Goeker M."/>
        </authorList>
    </citation>
    <scope>NUCLEOTIDE SEQUENCE [LARGE SCALE GENOMIC DNA]</scope>
    <source>
        <strain evidence="1 2">DSM 25623</strain>
    </source>
</reference>
<dbReference type="InterPro" id="IPR016886">
    <property type="entry name" value="UCP028458_glyceroPtfrase"/>
</dbReference>
<keyword evidence="2" id="KW-1185">Reference proteome</keyword>
<dbReference type="Pfam" id="PF04464">
    <property type="entry name" value="Glyphos_transf"/>
    <property type="match status" value="1"/>
</dbReference>
<gene>
    <name evidence="1" type="ORF">EDC50_1652</name>
</gene>
<name>A0A3N4W3P8_9GAMM</name>
<dbReference type="PIRSF" id="PIRSF028458">
    <property type="entry name" value="UCP028458_glyceroPtfrase"/>
    <property type="match status" value="1"/>
</dbReference>
<organism evidence="1 2">
    <name type="scientific">Vulcaniibacterium tengchongense</name>
    <dbReference type="NCBI Taxonomy" id="1273429"/>
    <lineage>
        <taxon>Bacteria</taxon>
        <taxon>Pseudomonadati</taxon>
        <taxon>Pseudomonadota</taxon>
        <taxon>Gammaproteobacteria</taxon>
        <taxon>Lysobacterales</taxon>
        <taxon>Lysobacteraceae</taxon>
        <taxon>Vulcaniibacterium</taxon>
    </lineage>
</organism>
<dbReference type="Proteomes" id="UP000269708">
    <property type="component" value="Unassembled WGS sequence"/>
</dbReference>
<evidence type="ECO:0000313" key="1">
    <source>
        <dbReference type="EMBL" id="RPE79824.1"/>
    </source>
</evidence>
<accession>A0A3N4W3P8</accession>
<dbReference type="EMBL" id="RKQN01000002">
    <property type="protein sequence ID" value="RPE79824.1"/>
    <property type="molecule type" value="Genomic_DNA"/>
</dbReference>
<sequence>MQSPMRSASLNAIMQAESGAGDGAGGEGGEGEEASMADYLLFASERYALPILQPLAQALQAAGHRAHAWFVGGAAGAALPAPVRMIGGPREAVALRPRAVFSAANEVPTFVAGAKVQLFHGFNVEKRSDARGHFRVRGLFDLYCTQGPATTAPFRQLAARHRHFAVAETGWPKLDPLFREDDGAAAALRAPAGARPVVLFASTFTERLSAAPHLYEEIAAEVARGERYWLLTLHPKCAPALFARYRALAGPNAAFVETEQLVAAQRAADVLVADTTSVVSEFAVQRKPVVTFRNRAPKPHMLDFDAPARLQAMLERAFAPGAELRAALAAYADAIHPYRDGRSSERVLAATEALLRGELGRLRRKPPAALWRGLQIRRELGYWGRGA</sequence>
<protein>
    <submittedName>
        <fullName evidence="1">CDP-glycerol:poly(Glycerophosphate) glycerophosphotransferase</fullName>
    </submittedName>
</protein>
<dbReference type="Gene3D" id="3.40.50.12580">
    <property type="match status" value="1"/>
</dbReference>
<dbReference type="GO" id="GO:0016020">
    <property type="term" value="C:membrane"/>
    <property type="evidence" value="ECO:0007669"/>
    <property type="project" value="InterPro"/>
</dbReference>
<dbReference type="SUPFAM" id="SSF53756">
    <property type="entry name" value="UDP-Glycosyltransferase/glycogen phosphorylase"/>
    <property type="match status" value="1"/>
</dbReference>
<dbReference type="InterPro" id="IPR007554">
    <property type="entry name" value="Glycerophosphate_synth"/>
</dbReference>